<dbReference type="EMBL" id="CP110176">
    <property type="protein sequence ID" value="WGC86105.1"/>
    <property type="molecule type" value="Genomic_DNA"/>
</dbReference>
<dbReference type="Proteomes" id="UP000266778">
    <property type="component" value="Chromosome"/>
</dbReference>
<accession>A0A3G9IKD4</accession>
<evidence type="ECO:0000313" key="6">
    <source>
        <dbReference type="EMBL" id="AXB03831.1"/>
    </source>
</evidence>
<organism evidence="6 8">
    <name type="scientific">Aeromonas caviae</name>
    <name type="common">Aeromonas punctata</name>
    <dbReference type="NCBI Taxonomy" id="648"/>
    <lineage>
        <taxon>Bacteria</taxon>
        <taxon>Pseudomonadati</taxon>
        <taxon>Pseudomonadota</taxon>
        <taxon>Gammaproteobacteria</taxon>
        <taxon>Aeromonadales</taxon>
        <taxon>Aeromonadaceae</taxon>
        <taxon>Aeromonas</taxon>
    </lineage>
</organism>
<dbReference type="InterPro" id="IPR013762">
    <property type="entry name" value="Integrase-like_cat_sf"/>
</dbReference>
<keyword evidence="3" id="KW-0238">DNA-binding</keyword>
<dbReference type="Proteomes" id="UP001163285">
    <property type="component" value="Chromosome"/>
</dbReference>
<dbReference type="PANTHER" id="PTHR30349:SF41">
    <property type="entry name" value="INTEGRASE_RECOMBINASE PROTEIN MJ0367-RELATED"/>
    <property type="match status" value="1"/>
</dbReference>
<dbReference type="InterPro" id="IPR050090">
    <property type="entry name" value="Tyrosine_recombinase_XerCD"/>
</dbReference>
<evidence type="ECO:0000256" key="4">
    <source>
        <dbReference type="ARBA" id="ARBA00023172"/>
    </source>
</evidence>
<evidence type="ECO:0000259" key="5">
    <source>
        <dbReference type="PROSITE" id="PS51898"/>
    </source>
</evidence>
<dbReference type="AlphaFoldDB" id="A0A3G9IKD4"/>
<dbReference type="GO" id="GO:0003677">
    <property type="term" value="F:DNA binding"/>
    <property type="evidence" value="ECO:0007669"/>
    <property type="project" value="UniProtKB-KW"/>
</dbReference>
<dbReference type="Pfam" id="PF00589">
    <property type="entry name" value="Phage_integrase"/>
    <property type="match status" value="1"/>
</dbReference>
<protein>
    <submittedName>
        <fullName evidence="6">Tyrosine-type recombinase/integrase</fullName>
    </submittedName>
</protein>
<dbReference type="SUPFAM" id="SSF56349">
    <property type="entry name" value="DNA breaking-rejoining enzymes"/>
    <property type="match status" value="1"/>
</dbReference>
<gene>
    <name evidence="6" type="ORF">C1C91_01125</name>
    <name evidence="7" type="ORF">OJY61_22730</name>
</gene>
<feature type="domain" description="Tyr recombinase" evidence="5">
    <location>
        <begin position="169"/>
        <end position="394"/>
    </location>
</feature>
<dbReference type="Gene3D" id="1.10.443.10">
    <property type="entry name" value="Intergrase catalytic core"/>
    <property type="match status" value="1"/>
</dbReference>
<evidence type="ECO:0000256" key="2">
    <source>
        <dbReference type="ARBA" id="ARBA00022908"/>
    </source>
</evidence>
<dbReference type="RefSeq" id="WP_119196780.1">
    <property type="nucleotide sequence ID" value="NZ_AP019195.1"/>
</dbReference>
<name>A0A3G9IKD4_AERCA</name>
<dbReference type="GO" id="GO:0006310">
    <property type="term" value="P:DNA recombination"/>
    <property type="evidence" value="ECO:0007669"/>
    <property type="project" value="UniProtKB-KW"/>
</dbReference>
<evidence type="ECO:0000313" key="8">
    <source>
        <dbReference type="Proteomes" id="UP000266778"/>
    </source>
</evidence>
<sequence>MKLQIRNYIAQNGERFSLLFDVDHDDSDHAAFPLFYPTAYVTRQLRGLMHNSQVEQLQVIKKLYNWAHSEKPSLDLHQAFLKRQFLKPHQIDSLATFLQVKDKQGNTISRSRFNRSLSVVASYLGWCAREIITDSNALEIASAIDSMEKSIVGRCIKRQGSASRKKQDQLTKRLSDDARTCLLNLFHNPECGLKNPLQRNTRHRNVLALQIMYSTGMRIGEALGLQLQDFISASGGEPAYLVIRRNHDAENDDRVKQPVAKTLGRKLAIDENLATTISDYMIRRSHIPRVGFKDHDPLLVNFRGGSRIGLGINTSNFETSLSNLKKKFPALSEIHPHLLRHDWNYRFSLEAKSRGYTEKQEREIREYCMGWVDDSPSSKIYNRRYIEQLAFEIGLKIANDTKKKV</sequence>
<proteinExistence type="inferred from homology"/>
<comment type="similarity">
    <text evidence="1">Belongs to the 'phage' integrase family.</text>
</comment>
<reference evidence="6" key="1">
    <citation type="journal article" date="2019" name="J Environ">
        <title>Genetic characterization and potential molecular dissemination mechanism of tet (31) gene in Aeromonas caviae from an oxytetracycline wastewater treatment system.</title>
        <authorList>
            <person name="Shi Y."/>
            <person name="Tian Z."/>
            <person name="Leclercq S.O."/>
            <person name="Zhang H."/>
            <person name="Yang M."/>
            <person name="Zhang Y."/>
        </authorList>
    </citation>
    <scope>NUCLEOTIDE SEQUENCE</scope>
    <source>
        <strain evidence="6">T25-39</strain>
    </source>
</reference>
<dbReference type="EMBL" id="CP025706">
    <property type="protein sequence ID" value="AXB03831.1"/>
    <property type="molecule type" value="Genomic_DNA"/>
</dbReference>
<dbReference type="PANTHER" id="PTHR30349">
    <property type="entry name" value="PHAGE INTEGRASE-RELATED"/>
    <property type="match status" value="1"/>
</dbReference>
<evidence type="ECO:0000256" key="3">
    <source>
        <dbReference type="ARBA" id="ARBA00023125"/>
    </source>
</evidence>
<keyword evidence="2" id="KW-0229">DNA integration</keyword>
<dbReference type="PROSITE" id="PS51898">
    <property type="entry name" value="TYR_RECOMBINASE"/>
    <property type="match status" value="1"/>
</dbReference>
<dbReference type="InterPro" id="IPR002104">
    <property type="entry name" value="Integrase_catalytic"/>
</dbReference>
<reference evidence="7" key="2">
    <citation type="submission" date="2023-04" db="EMBL/GenBank/DDBJ databases">
        <title>Whole Genome Sequence of Multi-drug resistant Aeromonas caviae as a gut pathogen in newborn.</title>
        <authorList>
            <person name="Jadhav S.V."/>
            <person name="Saroj S.D."/>
            <person name="Saha U.B."/>
            <person name="Sen S."/>
            <person name="Kher A."/>
        </authorList>
    </citation>
    <scope>NUCLEOTIDE SEQUENCE</scope>
    <source>
        <strain evidence="7">SVJ23</strain>
    </source>
</reference>
<keyword evidence="4" id="KW-0233">DNA recombination</keyword>
<evidence type="ECO:0000256" key="1">
    <source>
        <dbReference type="ARBA" id="ARBA00008857"/>
    </source>
</evidence>
<dbReference type="GO" id="GO:0015074">
    <property type="term" value="P:DNA integration"/>
    <property type="evidence" value="ECO:0007669"/>
    <property type="project" value="UniProtKB-KW"/>
</dbReference>
<evidence type="ECO:0000313" key="7">
    <source>
        <dbReference type="EMBL" id="WGC86105.1"/>
    </source>
</evidence>
<dbReference type="InterPro" id="IPR011010">
    <property type="entry name" value="DNA_brk_join_enz"/>
</dbReference>